<evidence type="ECO:0000313" key="3">
    <source>
        <dbReference type="EMBL" id="RLP74757.1"/>
    </source>
</evidence>
<feature type="compositionally biased region" description="Low complexity" evidence="1">
    <location>
        <begin position="26"/>
        <end position="46"/>
    </location>
</feature>
<evidence type="ECO:0000313" key="4">
    <source>
        <dbReference type="Proteomes" id="UP000272503"/>
    </source>
</evidence>
<name>A0A3L7A3G5_9MICO</name>
<keyword evidence="4" id="KW-1185">Reference proteome</keyword>
<gene>
    <name evidence="3" type="ORF">D9V32_12010</name>
</gene>
<evidence type="ECO:0000256" key="2">
    <source>
        <dbReference type="SAM" id="Phobius"/>
    </source>
</evidence>
<dbReference type="AlphaFoldDB" id="A0A3L7A3G5"/>
<keyword evidence="2" id="KW-0472">Membrane</keyword>
<dbReference type="RefSeq" id="WP_147440469.1">
    <property type="nucleotide sequence ID" value="NZ_RCUX01000009.1"/>
</dbReference>
<keyword evidence="2" id="KW-1133">Transmembrane helix</keyword>
<protein>
    <submittedName>
        <fullName evidence="3">Uncharacterized protein</fullName>
    </submittedName>
</protein>
<evidence type="ECO:0000256" key="1">
    <source>
        <dbReference type="SAM" id="MobiDB-lite"/>
    </source>
</evidence>
<keyword evidence="2" id="KW-0812">Transmembrane</keyword>
<organism evidence="3 4">
    <name type="scientific">Mycetocola tolaasinivorans</name>
    <dbReference type="NCBI Taxonomy" id="76635"/>
    <lineage>
        <taxon>Bacteria</taxon>
        <taxon>Bacillati</taxon>
        <taxon>Actinomycetota</taxon>
        <taxon>Actinomycetes</taxon>
        <taxon>Micrococcales</taxon>
        <taxon>Microbacteriaceae</taxon>
        <taxon>Mycetocola</taxon>
    </lineage>
</organism>
<feature type="transmembrane region" description="Helical" evidence="2">
    <location>
        <begin position="122"/>
        <end position="146"/>
    </location>
</feature>
<feature type="transmembrane region" description="Helical" evidence="2">
    <location>
        <begin position="97"/>
        <end position="116"/>
    </location>
</feature>
<comment type="caution">
    <text evidence="3">The sequence shown here is derived from an EMBL/GenBank/DDBJ whole genome shotgun (WGS) entry which is preliminary data.</text>
</comment>
<reference evidence="3 4" key="1">
    <citation type="submission" date="2018-10" db="EMBL/GenBank/DDBJ databases">
        <authorList>
            <person name="Li J."/>
        </authorList>
    </citation>
    <scope>NUCLEOTIDE SEQUENCE [LARGE SCALE GENOMIC DNA]</scope>
    <source>
        <strain evidence="3 4">IF 016277</strain>
    </source>
</reference>
<dbReference type="EMBL" id="RCUX01000009">
    <property type="protein sequence ID" value="RLP74757.1"/>
    <property type="molecule type" value="Genomic_DNA"/>
</dbReference>
<feature type="region of interest" description="Disordered" evidence="1">
    <location>
        <begin position="1"/>
        <end position="78"/>
    </location>
</feature>
<proteinExistence type="predicted"/>
<sequence>MSTTPENGLPRDETVPSADTAETVETASTDVPTAATSASASASASARENIPHFDEPMPIPSAEGYPGTAPYTTGSGTQPHTSLAEVPINRTPRAFTIVWGVILLGLAVLLVSHSFWRLSIDPIALVFTIVAGAGVILLGIGIGIVLRGARRGEDR</sequence>
<dbReference type="Proteomes" id="UP000272503">
    <property type="component" value="Unassembled WGS sequence"/>
</dbReference>
<accession>A0A3L7A3G5</accession>